<dbReference type="AlphaFoldDB" id="A0A6V7WBT1"/>
<accession>A0A6V7WBT1</accession>
<dbReference type="EMBL" id="CAJEWN010000495">
    <property type="protein sequence ID" value="CAD2184251.1"/>
    <property type="molecule type" value="Genomic_DNA"/>
</dbReference>
<reference evidence="1 2" key="1">
    <citation type="submission" date="2020-08" db="EMBL/GenBank/DDBJ databases">
        <authorList>
            <person name="Koutsovoulos G."/>
            <person name="Danchin GJ E."/>
        </authorList>
    </citation>
    <scope>NUCLEOTIDE SEQUENCE [LARGE SCALE GENOMIC DNA]</scope>
</reference>
<comment type="caution">
    <text evidence="1">The sequence shown here is derived from an EMBL/GenBank/DDBJ whole genome shotgun (WGS) entry which is preliminary data.</text>
</comment>
<evidence type="ECO:0000313" key="2">
    <source>
        <dbReference type="Proteomes" id="UP000580250"/>
    </source>
</evidence>
<sequence length="47" mass="5301">MKVRIMNDLSSIDYFSITTDWWTAKGNTHSLISITAHFLSALSVLSQ</sequence>
<dbReference type="OrthoDB" id="7699631at2759"/>
<dbReference type="Proteomes" id="UP000580250">
    <property type="component" value="Unassembled WGS sequence"/>
</dbReference>
<organism evidence="1 2">
    <name type="scientific">Meloidogyne enterolobii</name>
    <name type="common">Root-knot nematode worm</name>
    <name type="synonym">Meloidogyne mayaguensis</name>
    <dbReference type="NCBI Taxonomy" id="390850"/>
    <lineage>
        <taxon>Eukaryota</taxon>
        <taxon>Metazoa</taxon>
        <taxon>Ecdysozoa</taxon>
        <taxon>Nematoda</taxon>
        <taxon>Chromadorea</taxon>
        <taxon>Rhabditida</taxon>
        <taxon>Tylenchina</taxon>
        <taxon>Tylenchomorpha</taxon>
        <taxon>Tylenchoidea</taxon>
        <taxon>Meloidogynidae</taxon>
        <taxon>Meloidogyninae</taxon>
        <taxon>Meloidogyne</taxon>
    </lineage>
</organism>
<evidence type="ECO:0000313" key="1">
    <source>
        <dbReference type="EMBL" id="CAD2184251.1"/>
    </source>
</evidence>
<name>A0A6V7WBT1_MELEN</name>
<gene>
    <name evidence="1" type="ORF">MENT_LOCUS36597</name>
</gene>
<protein>
    <submittedName>
        <fullName evidence="1">Uncharacterized protein</fullName>
    </submittedName>
</protein>
<proteinExistence type="predicted"/>